<dbReference type="PANTHER" id="PTHR12790:SF0">
    <property type="entry name" value="RNA POLYMERASE I-SPECIFIC TRANSCRIPTION INITIATION FACTOR RRN3-RELATED"/>
    <property type="match status" value="1"/>
</dbReference>
<dbReference type="PANTHER" id="PTHR12790">
    <property type="entry name" value="TRANSCRIPTION INITIATION FACTOR IA RRN3"/>
    <property type="match status" value="1"/>
</dbReference>
<keyword evidence="3" id="KW-1185">Reference proteome</keyword>
<accession>A0A8C0LEB2</accession>
<proteinExistence type="inferred from homology"/>
<dbReference type="GO" id="GO:0001042">
    <property type="term" value="F:RNA polymerase I core binding"/>
    <property type="evidence" value="ECO:0007669"/>
    <property type="project" value="TreeGrafter"/>
</dbReference>
<dbReference type="GO" id="GO:0005634">
    <property type="term" value="C:nucleus"/>
    <property type="evidence" value="ECO:0007669"/>
    <property type="project" value="TreeGrafter"/>
</dbReference>
<protein>
    <submittedName>
        <fullName evidence="2">RRN3 homolog, RNA polymerase I transcription factor</fullName>
    </submittedName>
</protein>
<dbReference type="Pfam" id="PF05327">
    <property type="entry name" value="RRN3"/>
    <property type="match status" value="1"/>
</dbReference>
<name>A0A8C0LEB2_CANLU</name>
<evidence type="ECO:0000313" key="3">
    <source>
        <dbReference type="Proteomes" id="UP000694391"/>
    </source>
</evidence>
<reference evidence="2" key="2">
    <citation type="submission" date="2025-09" db="UniProtKB">
        <authorList>
            <consortium name="Ensembl"/>
        </authorList>
    </citation>
    <scope>IDENTIFICATION</scope>
</reference>
<dbReference type="Ensembl" id="ENSCAFT00020035649.1">
    <property type="protein sequence ID" value="ENSCAFP00020030889.1"/>
    <property type="gene ID" value="ENSCAFG00020023991.1"/>
</dbReference>
<dbReference type="InterPro" id="IPR007991">
    <property type="entry name" value="RNA_pol_I_trans_ini_fac_RRN3"/>
</dbReference>
<dbReference type="Proteomes" id="UP000694391">
    <property type="component" value="Unplaced"/>
</dbReference>
<sequence length="601" mass="68304">MAAPLLHARFPGDGAASSSAVKTLGASRTGLSDMLTLENDFFNSPPRKTVRFGGTVTEVLLKYKKGETNDFELLKNQLSDPDIKRLQWLNRSQTVVEEYLAFLGNLVSAQTVFLRPCLSMIVSYFVPPRVVIKEGDVDVSDSDDEDDSKTPWFLMPILVEKFPFVRKSERTLECYVHNLLRISVYFPNLRHEILELVIEKLLKLDVNASRQDIEDAEEAAIQTGSGPDATEGLFNMDEDEDTERDTKADQQRLDHMVHPVAERLDILLSLLLSYIKDVCYVDGKVDNNKTKDLYRDLITIFDKLLLPTHASCHVQFFMFYLCSFKLGFAEAFLEHLWKKLQDPNNPAIIRQAAGNYIGSFLARAKFIPLITVKSCLDLLVNWLHIYLNNQDSGAKAFCDVALHGPFYSACQAVFYTFVFRHKQLLSGNLKEGLRYLQSLNFERIVMSQLNPLKICLPSVVNFFAAITSKYQLVFCYTIIERNNRQMLPVIRNTAGGDSVQTCTNPLDTFFPFDPCVLKRSKKFIDPVYQIWEDMNAEELQEFKKPIKKEVVEDEDDDFLKGEVGITPSSFDTHFRSPASSVGSPPALYLPDQSPLITRVCD</sequence>
<reference evidence="2" key="1">
    <citation type="submission" date="2025-08" db="UniProtKB">
        <authorList>
            <consortium name="Ensembl"/>
        </authorList>
    </citation>
    <scope>IDENTIFICATION</scope>
</reference>
<gene>
    <name evidence="2" type="primary">RRN3</name>
</gene>
<evidence type="ECO:0000313" key="2">
    <source>
        <dbReference type="Ensembl" id="ENSCAFP00020030889.1"/>
    </source>
</evidence>
<evidence type="ECO:0000256" key="1">
    <source>
        <dbReference type="ARBA" id="ARBA00010098"/>
    </source>
</evidence>
<dbReference type="GO" id="GO:0001181">
    <property type="term" value="F:RNA polymerase I general transcription initiation factor activity"/>
    <property type="evidence" value="ECO:0007669"/>
    <property type="project" value="InterPro"/>
</dbReference>
<organism evidence="2 3">
    <name type="scientific">Canis lupus dingo</name>
    <name type="common">dingo</name>
    <dbReference type="NCBI Taxonomy" id="286419"/>
    <lineage>
        <taxon>Eukaryota</taxon>
        <taxon>Metazoa</taxon>
        <taxon>Chordata</taxon>
        <taxon>Craniata</taxon>
        <taxon>Vertebrata</taxon>
        <taxon>Euteleostomi</taxon>
        <taxon>Mammalia</taxon>
        <taxon>Eutheria</taxon>
        <taxon>Laurasiatheria</taxon>
        <taxon>Carnivora</taxon>
        <taxon>Caniformia</taxon>
        <taxon>Canidae</taxon>
        <taxon>Canis</taxon>
    </lineage>
</organism>
<dbReference type="GO" id="GO:0006361">
    <property type="term" value="P:transcription initiation at RNA polymerase I promoter"/>
    <property type="evidence" value="ECO:0007669"/>
    <property type="project" value="InterPro"/>
</dbReference>
<dbReference type="AlphaFoldDB" id="A0A8C0LEB2"/>
<comment type="similarity">
    <text evidence="1">Belongs to the RRN3 family.</text>
</comment>
<dbReference type="GeneTree" id="ENSGT00390000001488"/>